<dbReference type="Pfam" id="PF00046">
    <property type="entry name" value="Homeodomain"/>
    <property type="match status" value="1"/>
</dbReference>
<evidence type="ECO:0000256" key="2">
    <source>
        <dbReference type="ARBA" id="ARBA00023125"/>
    </source>
</evidence>
<evidence type="ECO:0000256" key="4">
    <source>
        <dbReference type="ARBA" id="ARBA00023242"/>
    </source>
</evidence>
<keyword evidence="10" id="KW-1185">Reference proteome</keyword>
<dbReference type="PROSITE" id="PS50071">
    <property type="entry name" value="HOMEOBOX_2"/>
    <property type="match status" value="1"/>
</dbReference>
<gene>
    <name evidence="9" type="primary">Necator_chrI.g1004</name>
    <name evidence="9" type="ORF">RB195_004880</name>
</gene>
<evidence type="ECO:0000256" key="6">
    <source>
        <dbReference type="RuleBase" id="RU000682"/>
    </source>
</evidence>
<comment type="caution">
    <text evidence="9">The sequence shown here is derived from an EMBL/GenBank/DDBJ whole genome shotgun (WGS) entry which is preliminary data.</text>
</comment>
<dbReference type="InterPro" id="IPR017970">
    <property type="entry name" value="Homeobox_CS"/>
</dbReference>
<feature type="DNA-binding region" description="Homeobox" evidence="5">
    <location>
        <begin position="38"/>
        <end position="97"/>
    </location>
</feature>
<sequence length="299" mass="34479">MDNLTGLPRTAMISPYDHPLEIKQDSLEKRHEKESKKQRRNRTTFTTFQLHELEQAFEQSHYPDVYAREQLANKVKLPEVRVQVWFQNRRAKFRRQEKQDNPIVEMPSVKHGQIPSWSWMAQQSNTNTNEEFPPSFPSFDQKPFFADLKPSFMSYMPYQPFPSGGFGAGLAPVGLPNSLPTPTGFHQNPPTFQVLPYPNENHQLEHNLDSFPNLAEQYSRLHHCAAAPTIALWAIPLGASRRAKPALLLIEEFAEGNFKENLGIGRQLRITMEIWGLMDAFLRRLRHFAPVKDGCIESE</sequence>
<dbReference type="InterPro" id="IPR043562">
    <property type="entry name" value="RAX/RAX2"/>
</dbReference>
<reference evidence="9 10" key="1">
    <citation type="submission" date="2023-08" db="EMBL/GenBank/DDBJ databases">
        <title>A Necator americanus chromosomal reference genome.</title>
        <authorList>
            <person name="Ilik V."/>
            <person name="Petrzelkova K.J."/>
            <person name="Pardy F."/>
            <person name="Fuh T."/>
            <person name="Niatou-Singa F.S."/>
            <person name="Gouil Q."/>
            <person name="Baker L."/>
            <person name="Ritchie M.E."/>
            <person name="Jex A.R."/>
            <person name="Gazzola D."/>
            <person name="Li H."/>
            <person name="Toshio Fujiwara R."/>
            <person name="Zhan B."/>
            <person name="Aroian R.V."/>
            <person name="Pafco B."/>
            <person name="Schwarz E.M."/>
        </authorList>
    </citation>
    <scope>NUCLEOTIDE SEQUENCE [LARGE SCALE GENOMIC DNA]</scope>
    <source>
        <strain evidence="9 10">Aroian</strain>
        <tissue evidence="9">Whole animal</tissue>
    </source>
</reference>
<dbReference type="EMBL" id="JAVFWL010000001">
    <property type="protein sequence ID" value="KAK6726840.1"/>
    <property type="molecule type" value="Genomic_DNA"/>
</dbReference>
<organism evidence="9 10">
    <name type="scientific">Necator americanus</name>
    <name type="common">Human hookworm</name>
    <dbReference type="NCBI Taxonomy" id="51031"/>
    <lineage>
        <taxon>Eukaryota</taxon>
        <taxon>Metazoa</taxon>
        <taxon>Ecdysozoa</taxon>
        <taxon>Nematoda</taxon>
        <taxon>Chromadorea</taxon>
        <taxon>Rhabditida</taxon>
        <taxon>Rhabditina</taxon>
        <taxon>Rhabditomorpha</taxon>
        <taxon>Strongyloidea</taxon>
        <taxon>Ancylostomatidae</taxon>
        <taxon>Bunostominae</taxon>
        <taxon>Necator</taxon>
    </lineage>
</organism>
<dbReference type="InterPro" id="IPR009057">
    <property type="entry name" value="Homeodomain-like_sf"/>
</dbReference>
<keyword evidence="2 5" id="KW-0238">DNA-binding</keyword>
<protein>
    <recommendedName>
        <fullName evidence="8">Homeobox domain-containing protein</fullName>
    </recommendedName>
</protein>
<dbReference type="SUPFAM" id="SSF46689">
    <property type="entry name" value="Homeodomain-like"/>
    <property type="match status" value="1"/>
</dbReference>
<evidence type="ECO:0000313" key="9">
    <source>
        <dbReference type="EMBL" id="KAK6726840.1"/>
    </source>
</evidence>
<dbReference type="CDD" id="cd00086">
    <property type="entry name" value="homeodomain"/>
    <property type="match status" value="1"/>
</dbReference>
<evidence type="ECO:0000259" key="8">
    <source>
        <dbReference type="PROSITE" id="PS50071"/>
    </source>
</evidence>
<accession>A0ABR1BNP4</accession>
<evidence type="ECO:0000256" key="3">
    <source>
        <dbReference type="ARBA" id="ARBA00023155"/>
    </source>
</evidence>
<dbReference type="Gene3D" id="1.10.10.60">
    <property type="entry name" value="Homeodomain-like"/>
    <property type="match status" value="1"/>
</dbReference>
<name>A0ABR1BNP4_NECAM</name>
<keyword evidence="3 5" id="KW-0371">Homeobox</keyword>
<evidence type="ECO:0000256" key="1">
    <source>
        <dbReference type="ARBA" id="ARBA00004123"/>
    </source>
</evidence>
<feature type="region of interest" description="Disordered" evidence="7">
    <location>
        <begin position="1"/>
        <end position="42"/>
    </location>
</feature>
<keyword evidence="4 5" id="KW-0539">Nucleus</keyword>
<evidence type="ECO:0000256" key="5">
    <source>
        <dbReference type="PROSITE-ProRule" id="PRU00108"/>
    </source>
</evidence>
<evidence type="ECO:0000256" key="7">
    <source>
        <dbReference type="SAM" id="MobiDB-lite"/>
    </source>
</evidence>
<evidence type="ECO:0000313" key="10">
    <source>
        <dbReference type="Proteomes" id="UP001303046"/>
    </source>
</evidence>
<dbReference type="PANTHER" id="PTHR46271:SF4">
    <property type="entry name" value="HOMEOBOX PROTEIN, PUTATIVE-RELATED"/>
    <property type="match status" value="1"/>
</dbReference>
<dbReference type="PANTHER" id="PTHR46271">
    <property type="entry name" value="HOMEOBOX PROTEIN, PUTATIVE-RELATED"/>
    <property type="match status" value="1"/>
</dbReference>
<dbReference type="PROSITE" id="PS00027">
    <property type="entry name" value="HOMEOBOX_1"/>
    <property type="match status" value="1"/>
</dbReference>
<dbReference type="Proteomes" id="UP001303046">
    <property type="component" value="Unassembled WGS sequence"/>
</dbReference>
<comment type="subcellular location">
    <subcellularLocation>
        <location evidence="1 5 6">Nucleus</location>
    </subcellularLocation>
</comment>
<proteinExistence type="predicted"/>
<feature type="compositionally biased region" description="Basic and acidic residues" evidence="7">
    <location>
        <begin position="18"/>
        <end position="35"/>
    </location>
</feature>
<dbReference type="SMART" id="SM00389">
    <property type="entry name" value="HOX"/>
    <property type="match status" value="1"/>
</dbReference>
<feature type="domain" description="Homeobox" evidence="8">
    <location>
        <begin position="36"/>
        <end position="96"/>
    </location>
</feature>
<dbReference type="InterPro" id="IPR001356">
    <property type="entry name" value="HD"/>
</dbReference>